<dbReference type="OrthoDB" id="347435at2759"/>
<organism evidence="1 2">
    <name type="scientific">Toxoplasma gondii p89</name>
    <dbReference type="NCBI Taxonomy" id="943119"/>
    <lineage>
        <taxon>Eukaryota</taxon>
        <taxon>Sar</taxon>
        <taxon>Alveolata</taxon>
        <taxon>Apicomplexa</taxon>
        <taxon>Conoidasida</taxon>
        <taxon>Coccidia</taxon>
        <taxon>Eucoccidiorida</taxon>
        <taxon>Eimeriorina</taxon>
        <taxon>Sarcocystidae</taxon>
        <taxon>Toxoplasma</taxon>
    </lineage>
</organism>
<dbReference type="AlphaFoldDB" id="A0A086JQH4"/>
<name>A0A086JQH4_TOXGO</name>
<proteinExistence type="predicted"/>
<protein>
    <submittedName>
        <fullName evidence="1">Glycerate kinase</fullName>
        <ecNumber evidence="1">2.7.1.31</ecNumber>
    </submittedName>
</protein>
<dbReference type="EMBL" id="AEYI02001678">
    <property type="protein sequence ID" value="KFG34392.1"/>
    <property type="molecule type" value="Genomic_DNA"/>
</dbReference>
<gene>
    <name evidence="1" type="ORF">TGP89_244150</name>
</gene>
<dbReference type="InterPro" id="IPR027417">
    <property type="entry name" value="P-loop_NTPase"/>
</dbReference>
<dbReference type="Gene3D" id="3.40.50.300">
    <property type="entry name" value="P-loop containing nucleotide triphosphate hydrolases"/>
    <property type="match status" value="1"/>
</dbReference>
<evidence type="ECO:0000313" key="1">
    <source>
        <dbReference type="EMBL" id="KFG34392.1"/>
    </source>
</evidence>
<dbReference type="EC" id="2.7.1.31" evidence="1"/>
<sequence>MADAPAAASPSAAALPAELDALLHALELDRRVHLSQRLDSWLETEEGKNVARTLQSEGDAAPDTAAAPPRFQSLCFSVFSWISQQLDKRTKAAKQGGREAQPLLVALSASHGSDGAALAGALKFLFEAEGRQTVALSLDAFYALAGKQEKLAQKHGGNPLLEGPGNPGTHEPLLAACVLESLKRNTPECAVQVPVYDKTLNDGRGDRLCVTDWPKIETGKIQLILLEGWVLGFKAAAEPTADAFSSLTKEELEWMKPVNKALQEYEAVHALVDAWIVLQADSPERLVEWQVEEKARRRASEGEKAAEEACASVEKFLPTYKAFLPRLRENGPDGATAETPVLDIVLGEKRQLEKVTLKGA</sequence>
<keyword evidence="1" id="KW-0418">Kinase</keyword>
<reference evidence="1 2" key="1">
    <citation type="submission" date="2014-03" db="EMBL/GenBank/DDBJ databases">
        <authorList>
            <person name="Sibley D."/>
            <person name="Venepally P."/>
            <person name="Karamycheva S."/>
            <person name="Hadjithomas M."/>
            <person name="Khan A."/>
            <person name="Brunk B."/>
            <person name="Roos D."/>
            <person name="Caler E."/>
            <person name="Lorenzi H."/>
        </authorList>
    </citation>
    <scope>NUCLEOTIDE SEQUENCE [LARGE SCALE GENOMIC DNA]</scope>
    <source>
        <strain evidence="2">p89</strain>
    </source>
</reference>
<accession>A0A086JQH4</accession>
<keyword evidence="1" id="KW-0808">Transferase</keyword>
<dbReference type="Proteomes" id="UP000028828">
    <property type="component" value="Unassembled WGS sequence"/>
</dbReference>
<evidence type="ECO:0000313" key="2">
    <source>
        <dbReference type="Proteomes" id="UP000028828"/>
    </source>
</evidence>
<dbReference type="VEuPathDB" id="ToxoDB:TGP89_244150"/>
<comment type="caution">
    <text evidence="1">The sequence shown here is derived from an EMBL/GenBank/DDBJ whole genome shotgun (WGS) entry which is preliminary data.</text>
</comment>
<dbReference type="GO" id="GO:0008887">
    <property type="term" value="F:glycerate kinase activity"/>
    <property type="evidence" value="ECO:0007669"/>
    <property type="project" value="UniProtKB-EC"/>
</dbReference>